<sequence>METKIVVAKPEDWETIQKLNNEVFINDGKYDDDLDLNWPFSKVGIEYYKKLADGKYGHCLIAFQNNTPAGYVALAIKDFGYRKSKYVEIENIGVNPEFRSKGIGHLLMQATEKWAREQKATKIYVSAYFKNEKAISFYKKEGFYESGLELDKKLKD</sequence>
<dbReference type="PROSITE" id="PS51186">
    <property type="entry name" value="GNAT"/>
    <property type="match status" value="1"/>
</dbReference>
<comment type="caution">
    <text evidence="4">The sequence shown here is derived from an EMBL/GenBank/DDBJ whole genome shotgun (WGS) entry which is preliminary data.</text>
</comment>
<keyword evidence="2" id="KW-0012">Acyltransferase</keyword>
<dbReference type="AlphaFoldDB" id="A0A1F7Y299"/>
<dbReference type="InterPro" id="IPR051556">
    <property type="entry name" value="N-term/lysine_N-AcTrnsfr"/>
</dbReference>
<dbReference type="CDD" id="cd04301">
    <property type="entry name" value="NAT_SF"/>
    <property type="match status" value="1"/>
</dbReference>
<evidence type="ECO:0000256" key="2">
    <source>
        <dbReference type="ARBA" id="ARBA00023315"/>
    </source>
</evidence>
<keyword evidence="1" id="KW-0808">Transferase</keyword>
<dbReference type="GO" id="GO:0016747">
    <property type="term" value="F:acyltransferase activity, transferring groups other than amino-acyl groups"/>
    <property type="evidence" value="ECO:0007669"/>
    <property type="project" value="InterPro"/>
</dbReference>
<feature type="domain" description="N-acetyltransferase" evidence="3">
    <location>
        <begin position="3"/>
        <end position="156"/>
    </location>
</feature>
<protein>
    <recommendedName>
        <fullName evidence="3">N-acetyltransferase domain-containing protein</fullName>
    </recommendedName>
</protein>
<evidence type="ECO:0000256" key="1">
    <source>
        <dbReference type="ARBA" id="ARBA00022679"/>
    </source>
</evidence>
<accession>A0A1F7Y299</accession>
<evidence type="ECO:0000259" key="3">
    <source>
        <dbReference type="PROSITE" id="PS51186"/>
    </source>
</evidence>
<dbReference type="Pfam" id="PF00583">
    <property type="entry name" value="Acetyltransf_1"/>
    <property type="match status" value="1"/>
</dbReference>
<dbReference type="InterPro" id="IPR000182">
    <property type="entry name" value="GNAT_dom"/>
</dbReference>
<dbReference type="PANTHER" id="PTHR42919:SF8">
    <property type="entry name" value="N-ALPHA-ACETYLTRANSFERASE 50"/>
    <property type="match status" value="1"/>
</dbReference>
<dbReference type="EMBL" id="MGGF01000036">
    <property type="protein sequence ID" value="OGM21447.1"/>
    <property type="molecule type" value="Genomic_DNA"/>
</dbReference>
<dbReference type="InterPro" id="IPR016181">
    <property type="entry name" value="Acyl_CoA_acyltransferase"/>
</dbReference>
<dbReference type="Gene3D" id="3.40.630.30">
    <property type="match status" value="1"/>
</dbReference>
<dbReference type="PANTHER" id="PTHR42919">
    <property type="entry name" value="N-ALPHA-ACETYLTRANSFERASE"/>
    <property type="match status" value="1"/>
</dbReference>
<dbReference type="SUPFAM" id="SSF55729">
    <property type="entry name" value="Acyl-CoA N-acyltransferases (Nat)"/>
    <property type="match status" value="1"/>
</dbReference>
<reference evidence="4 5" key="1">
    <citation type="journal article" date="2016" name="Nat. Commun.">
        <title>Thousands of microbial genomes shed light on interconnected biogeochemical processes in an aquifer system.</title>
        <authorList>
            <person name="Anantharaman K."/>
            <person name="Brown C.T."/>
            <person name="Hug L.A."/>
            <person name="Sharon I."/>
            <person name="Castelle C.J."/>
            <person name="Probst A.J."/>
            <person name="Thomas B.C."/>
            <person name="Singh A."/>
            <person name="Wilkins M.J."/>
            <person name="Karaoz U."/>
            <person name="Brodie E.L."/>
            <person name="Williams K.H."/>
            <person name="Hubbard S.S."/>
            <person name="Banfield J.F."/>
        </authorList>
    </citation>
    <scope>NUCLEOTIDE SEQUENCE [LARGE SCALE GENOMIC DNA]</scope>
</reference>
<name>A0A1F7Y299_9BACT</name>
<evidence type="ECO:0000313" key="5">
    <source>
        <dbReference type="Proteomes" id="UP000178750"/>
    </source>
</evidence>
<organism evidence="4 5">
    <name type="scientific">Candidatus Woesebacteria bacterium RIFCSPHIGHO2_01_FULL_38_9b</name>
    <dbReference type="NCBI Taxonomy" id="1802493"/>
    <lineage>
        <taxon>Bacteria</taxon>
        <taxon>Candidatus Woeseibacteriota</taxon>
    </lineage>
</organism>
<gene>
    <name evidence="4" type="ORF">A2863_00410</name>
</gene>
<proteinExistence type="predicted"/>
<dbReference type="Proteomes" id="UP000178750">
    <property type="component" value="Unassembled WGS sequence"/>
</dbReference>
<evidence type="ECO:0000313" key="4">
    <source>
        <dbReference type="EMBL" id="OGM21447.1"/>
    </source>
</evidence>